<dbReference type="Proteomes" id="UP000479293">
    <property type="component" value="Unassembled WGS sequence"/>
</dbReference>
<dbReference type="Pfam" id="PF01509">
    <property type="entry name" value="TruB_N"/>
    <property type="match status" value="1"/>
</dbReference>
<dbReference type="EC" id="5.4.99.25" evidence="5"/>
<dbReference type="PANTHER" id="PTHR13767">
    <property type="entry name" value="TRNA-PSEUDOURIDINE SYNTHASE"/>
    <property type="match status" value="1"/>
</dbReference>
<dbReference type="Gene3D" id="3.30.2350.10">
    <property type="entry name" value="Pseudouridine synthase"/>
    <property type="match status" value="1"/>
</dbReference>
<evidence type="ECO:0000256" key="3">
    <source>
        <dbReference type="ARBA" id="ARBA00022694"/>
    </source>
</evidence>
<dbReference type="GO" id="GO:0003723">
    <property type="term" value="F:RNA binding"/>
    <property type="evidence" value="ECO:0007669"/>
    <property type="project" value="InterPro"/>
</dbReference>
<protein>
    <recommendedName>
        <fullName evidence="5">tRNA pseudouridine synthase B</fullName>
        <ecNumber evidence="5">5.4.99.25</ecNumber>
    </recommendedName>
    <alternativeName>
        <fullName evidence="5">tRNA pseudouridine(55) synthase</fullName>
        <shortName evidence="5">Psi55 synthase</shortName>
    </alternativeName>
    <alternativeName>
        <fullName evidence="5">tRNA pseudouridylate synthase</fullName>
    </alternativeName>
    <alternativeName>
        <fullName evidence="5">tRNA-uridine isomerase</fullName>
    </alternativeName>
</protein>
<dbReference type="InterPro" id="IPR014780">
    <property type="entry name" value="tRNA_psdUridine_synth_TruB"/>
</dbReference>
<evidence type="ECO:0000256" key="1">
    <source>
        <dbReference type="ARBA" id="ARBA00000385"/>
    </source>
</evidence>
<evidence type="ECO:0000256" key="4">
    <source>
        <dbReference type="ARBA" id="ARBA00023235"/>
    </source>
</evidence>
<evidence type="ECO:0000313" key="8">
    <source>
        <dbReference type="EMBL" id="MPR36769.1"/>
    </source>
</evidence>
<keyword evidence="4 5" id="KW-0413">Isomerase</keyword>
<reference evidence="8 9" key="1">
    <citation type="submission" date="2019-10" db="EMBL/GenBank/DDBJ databases">
        <title>Draft Genome Sequence of Cytophagaceae sp. SJW1-29.</title>
        <authorList>
            <person name="Choi A."/>
        </authorList>
    </citation>
    <scope>NUCLEOTIDE SEQUENCE [LARGE SCALE GENOMIC DNA]</scope>
    <source>
        <strain evidence="8 9">SJW1-29</strain>
    </source>
</reference>
<feature type="active site" description="Nucleophile" evidence="5">
    <location>
        <position position="50"/>
    </location>
</feature>
<proteinExistence type="inferred from homology"/>
<dbReference type="CDD" id="cd02573">
    <property type="entry name" value="PseudoU_synth_EcTruB"/>
    <property type="match status" value="1"/>
</dbReference>
<dbReference type="GO" id="GO:0160148">
    <property type="term" value="F:tRNA pseudouridine(55) synthase activity"/>
    <property type="evidence" value="ECO:0007669"/>
    <property type="project" value="UniProtKB-EC"/>
</dbReference>
<organism evidence="8 9">
    <name type="scientific">Salmonirosea aquatica</name>
    <dbReference type="NCBI Taxonomy" id="2654236"/>
    <lineage>
        <taxon>Bacteria</taxon>
        <taxon>Pseudomonadati</taxon>
        <taxon>Bacteroidota</taxon>
        <taxon>Cytophagia</taxon>
        <taxon>Cytophagales</taxon>
        <taxon>Spirosomataceae</taxon>
        <taxon>Salmonirosea</taxon>
    </lineage>
</organism>
<evidence type="ECO:0000259" key="6">
    <source>
        <dbReference type="Pfam" id="PF01509"/>
    </source>
</evidence>
<comment type="function">
    <text evidence="5">Responsible for synthesis of pseudouridine from uracil-55 in the psi GC loop of transfer RNAs.</text>
</comment>
<accession>A0A7C9FRW4</accession>
<dbReference type="InterPro" id="IPR002501">
    <property type="entry name" value="PsdUridine_synth_N"/>
</dbReference>
<dbReference type="GO" id="GO:0031119">
    <property type="term" value="P:tRNA pseudouridine synthesis"/>
    <property type="evidence" value="ECO:0007669"/>
    <property type="project" value="UniProtKB-UniRule"/>
</dbReference>
<name>A0A7C9FRW4_9BACT</name>
<dbReference type="RefSeq" id="WP_152764965.1">
    <property type="nucleotide sequence ID" value="NZ_WHLY01000002.1"/>
</dbReference>
<dbReference type="GO" id="GO:1990481">
    <property type="term" value="P:mRNA pseudouridine synthesis"/>
    <property type="evidence" value="ECO:0007669"/>
    <property type="project" value="TreeGrafter"/>
</dbReference>
<evidence type="ECO:0000256" key="5">
    <source>
        <dbReference type="HAMAP-Rule" id="MF_01080"/>
    </source>
</evidence>
<dbReference type="NCBIfam" id="TIGR00431">
    <property type="entry name" value="TruB"/>
    <property type="match status" value="1"/>
</dbReference>
<dbReference type="HAMAP" id="MF_01080">
    <property type="entry name" value="TruB_bact"/>
    <property type="match status" value="1"/>
</dbReference>
<gene>
    <name evidence="5 8" type="primary">truB</name>
    <name evidence="8" type="ORF">GBK04_26430</name>
</gene>
<dbReference type="PANTHER" id="PTHR13767:SF2">
    <property type="entry name" value="PSEUDOURIDYLATE SYNTHASE TRUB1"/>
    <property type="match status" value="1"/>
</dbReference>
<dbReference type="AlphaFoldDB" id="A0A7C9FRW4"/>
<comment type="catalytic activity">
    <reaction evidence="1 5">
        <text>uridine(55) in tRNA = pseudouridine(55) in tRNA</text>
        <dbReference type="Rhea" id="RHEA:42532"/>
        <dbReference type="Rhea" id="RHEA-COMP:10101"/>
        <dbReference type="Rhea" id="RHEA-COMP:10102"/>
        <dbReference type="ChEBI" id="CHEBI:65314"/>
        <dbReference type="ChEBI" id="CHEBI:65315"/>
        <dbReference type="EC" id="5.4.99.25"/>
    </reaction>
</comment>
<dbReference type="Pfam" id="PF16198">
    <property type="entry name" value="TruB_C_2"/>
    <property type="match status" value="1"/>
</dbReference>
<keyword evidence="3 5" id="KW-0819">tRNA processing</keyword>
<evidence type="ECO:0000313" key="9">
    <source>
        <dbReference type="Proteomes" id="UP000479293"/>
    </source>
</evidence>
<dbReference type="InterPro" id="IPR032819">
    <property type="entry name" value="TruB_C"/>
</dbReference>
<evidence type="ECO:0000259" key="7">
    <source>
        <dbReference type="Pfam" id="PF16198"/>
    </source>
</evidence>
<dbReference type="SUPFAM" id="SSF55120">
    <property type="entry name" value="Pseudouridine synthase"/>
    <property type="match status" value="1"/>
</dbReference>
<sequence>MSEVPQPDHAPDEGELILIDKPLTWTSFDVVKKLKWACKFKKIGHAGTLDPLATGLLILCTGKKTKQIDSYQAQEKEYEGTLVLGKTTPSVDLETEFDRDFPVDHITQEALERTALQLSGTLQQLPPIYSAVRLNGERLYKKARRGETVEIKPREVTVHTFEIDSQDFPTVHFRIVCSKGTYIRSLVRDFGQILESGAYLSALRRTRIGDFSVSDSVPMERYINDKRTELNLTND</sequence>
<comment type="caution">
    <text evidence="8">The sequence shown here is derived from an EMBL/GenBank/DDBJ whole genome shotgun (WGS) entry which is preliminary data.</text>
</comment>
<dbReference type="InterPro" id="IPR020103">
    <property type="entry name" value="PsdUridine_synth_cat_dom_sf"/>
</dbReference>
<dbReference type="EMBL" id="WHLY01000002">
    <property type="protein sequence ID" value="MPR36769.1"/>
    <property type="molecule type" value="Genomic_DNA"/>
</dbReference>
<feature type="domain" description="Pseudouridine synthase II N-terminal" evidence="6">
    <location>
        <begin position="35"/>
        <end position="183"/>
    </location>
</feature>
<keyword evidence="9" id="KW-1185">Reference proteome</keyword>
<comment type="similarity">
    <text evidence="2 5">Belongs to the pseudouridine synthase TruB family. Type 1 subfamily.</text>
</comment>
<feature type="domain" description="tRNA pseudouridylate synthase B C-terminal" evidence="7">
    <location>
        <begin position="184"/>
        <end position="220"/>
    </location>
</feature>
<evidence type="ECO:0000256" key="2">
    <source>
        <dbReference type="ARBA" id="ARBA00005642"/>
    </source>
</evidence>